<dbReference type="PROSITE" id="PS51832">
    <property type="entry name" value="HD_GYP"/>
    <property type="match status" value="1"/>
</dbReference>
<name>A0A9X1B264_9GAMM</name>
<evidence type="ECO:0000313" key="5">
    <source>
        <dbReference type="Proteomes" id="UP001138768"/>
    </source>
</evidence>
<feature type="domain" description="HD-GYP" evidence="3">
    <location>
        <begin position="145"/>
        <end position="344"/>
    </location>
</feature>
<feature type="modified residue" description="4-aspartylphosphate" evidence="1">
    <location>
        <position position="58"/>
    </location>
</feature>
<sequence>MNQDKLQRYRILVVDDEPANLNLLRQILKQDYDLAFAKSGQDALKTLHEHKPDMVLLDIMMPGIDGYKVCETIKQDPRLSDIPVIFCTAMDDELDEQRGFALGAVDYLTKPVRPSIVQARIRTHIALSDQNRSFYRRVQSAEADLIQSRLEALRMLGRAAEFKDNETGYHVIRMSLYAELLARASGWTDEEAEILRNAAPMHDVGKIGIPDSILLKPGRLDEAEWAVMRQHSEMGARIIGESGGTSQLYTMAESIALTHHERWDGTGYPQGLAGEDIPLCGRVVAIADVFDALTSVRPYKCAWSIEDAIDHIQQQAGKHFDPLLATRFAELIPEIRHIISDWQDQ</sequence>
<dbReference type="InterPro" id="IPR052020">
    <property type="entry name" value="Cyclic_di-GMP/3'3'-cGAMP_PDE"/>
</dbReference>
<evidence type="ECO:0000313" key="4">
    <source>
        <dbReference type="EMBL" id="MBK1616935.1"/>
    </source>
</evidence>
<accession>A0A9X1B264</accession>
<keyword evidence="1" id="KW-0597">Phosphoprotein</keyword>
<evidence type="ECO:0000256" key="1">
    <source>
        <dbReference type="PROSITE-ProRule" id="PRU00169"/>
    </source>
</evidence>
<organism evidence="4 5">
    <name type="scientific">Lamprobacter modestohalophilus</name>
    <dbReference type="NCBI Taxonomy" id="1064514"/>
    <lineage>
        <taxon>Bacteria</taxon>
        <taxon>Pseudomonadati</taxon>
        <taxon>Pseudomonadota</taxon>
        <taxon>Gammaproteobacteria</taxon>
        <taxon>Chromatiales</taxon>
        <taxon>Chromatiaceae</taxon>
        <taxon>Lamprobacter</taxon>
    </lineage>
</organism>
<dbReference type="InterPro" id="IPR011006">
    <property type="entry name" value="CheY-like_superfamily"/>
</dbReference>
<comment type="caution">
    <text evidence="4">The sequence shown here is derived from an EMBL/GenBank/DDBJ whole genome shotgun (WGS) entry which is preliminary data.</text>
</comment>
<dbReference type="SUPFAM" id="SSF109604">
    <property type="entry name" value="HD-domain/PDEase-like"/>
    <property type="match status" value="1"/>
</dbReference>
<dbReference type="RefSeq" id="WP_200236451.1">
    <property type="nucleotide sequence ID" value="NZ_NRRY01000001.1"/>
</dbReference>
<dbReference type="SMART" id="SM00471">
    <property type="entry name" value="HDc"/>
    <property type="match status" value="1"/>
</dbReference>
<keyword evidence="5" id="KW-1185">Reference proteome</keyword>
<reference evidence="4 5" key="1">
    <citation type="journal article" date="2020" name="Microorganisms">
        <title>Osmotic Adaptation and Compatible Solute Biosynthesis of Phototrophic Bacteria as Revealed from Genome Analyses.</title>
        <authorList>
            <person name="Imhoff J.F."/>
            <person name="Rahn T."/>
            <person name="Kunzel S."/>
            <person name="Keller A."/>
            <person name="Neulinger S.C."/>
        </authorList>
    </citation>
    <scope>NUCLEOTIDE SEQUENCE [LARGE SCALE GENOMIC DNA]</scope>
    <source>
        <strain evidence="4 5">DSM 25653</strain>
    </source>
</reference>
<protein>
    <submittedName>
        <fullName evidence="4">Two-component system response regulator</fullName>
    </submittedName>
</protein>
<dbReference type="InterPro" id="IPR037522">
    <property type="entry name" value="HD_GYP_dom"/>
</dbReference>
<dbReference type="SUPFAM" id="SSF52172">
    <property type="entry name" value="CheY-like"/>
    <property type="match status" value="1"/>
</dbReference>
<dbReference type="PANTHER" id="PTHR45228:SF5">
    <property type="entry name" value="CYCLIC DI-GMP PHOSPHODIESTERASE VC_1348-RELATED"/>
    <property type="match status" value="1"/>
</dbReference>
<proteinExistence type="predicted"/>
<dbReference type="PANTHER" id="PTHR45228">
    <property type="entry name" value="CYCLIC DI-GMP PHOSPHODIESTERASE TM_0186-RELATED"/>
    <property type="match status" value="1"/>
</dbReference>
<evidence type="ECO:0000259" key="3">
    <source>
        <dbReference type="PROSITE" id="PS51832"/>
    </source>
</evidence>
<gene>
    <name evidence="4" type="ORF">CKO42_00425</name>
</gene>
<dbReference type="InterPro" id="IPR001789">
    <property type="entry name" value="Sig_transdc_resp-reg_receiver"/>
</dbReference>
<dbReference type="GO" id="GO:0008081">
    <property type="term" value="F:phosphoric diester hydrolase activity"/>
    <property type="evidence" value="ECO:0007669"/>
    <property type="project" value="UniProtKB-ARBA"/>
</dbReference>
<dbReference type="EMBL" id="NRRY01000001">
    <property type="protein sequence ID" value="MBK1616935.1"/>
    <property type="molecule type" value="Genomic_DNA"/>
</dbReference>
<dbReference type="AlphaFoldDB" id="A0A9X1B264"/>
<dbReference type="GO" id="GO:0000160">
    <property type="term" value="P:phosphorelay signal transduction system"/>
    <property type="evidence" value="ECO:0007669"/>
    <property type="project" value="InterPro"/>
</dbReference>
<dbReference type="InterPro" id="IPR003607">
    <property type="entry name" value="HD/PDEase_dom"/>
</dbReference>
<dbReference type="Pfam" id="PF00072">
    <property type="entry name" value="Response_reg"/>
    <property type="match status" value="1"/>
</dbReference>
<dbReference type="Gene3D" id="1.10.3210.10">
    <property type="entry name" value="Hypothetical protein af1432"/>
    <property type="match status" value="1"/>
</dbReference>
<dbReference type="SMART" id="SM00448">
    <property type="entry name" value="REC"/>
    <property type="match status" value="1"/>
</dbReference>
<dbReference type="Proteomes" id="UP001138768">
    <property type="component" value="Unassembled WGS sequence"/>
</dbReference>
<dbReference type="PROSITE" id="PS50110">
    <property type="entry name" value="RESPONSE_REGULATORY"/>
    <property type="match status" value="1"/>
</dbReference>
<dbReference type="Gene3D" id="3.40.50.2300">
    <property type="match status" value="1"/>
</dbReference>
<dbReference type="CDD" id="cd00077">
    <property type="entry name" value="HDc"/>
    <property type="match status" value="1"/>
</dbReference>
<evidence type="ECO:0000259" key="2">
    <source>
        <dbReference type="PROSITE" id="PS50110"/>
    </source>
</evidence>
<dbReference type="Pfam" id="PF13487">
    <property type="entry name" value="HD_5"/>
    <property type="match status" value="1"/>
</dbReference>
<feature type="domain" description="Response regulatory" evidence="2">
    <location>
        <begin position="10"/>
        <end position="125"/>
    </location>
</feature>